<keyword evidence="2" id="KW-1185">Reference proteome</keyword>
<keyword evidence="1" id="KW-0808">Transferase</keyword>
<dbReference type="GO" id="GO:0016740">
    <property type="term" value="F:transferase activity"/>
    <property type="evidence" value="ECO:0007669"/>
    <property type="project" value="UniProtKB-KW"/>
</dbReference>
<dbReference type="Proteomes" id="UP000244384">
    <property type="component" value="Chromosome"/>
</dbReference>
<evidence type="ECO:0000313" key="1">
    <source>
        <dbReference type="EMBL" id="AWB94170.1"/>
    </source>
</evidence>
<evidence type="ECO:0000313" key="2">
    <source>
        <dbReference type="Proteomes" id="UP000244384"/>
    </source>
</evidence>
<reference evidence="2" key="1">
    <citation type="submission" date="2018-01" db="EMBL/GenBank/DDBJ databases">
        <authorList>
            <person name="Li J."/>
        </authorList>
    </citation>
    <scope>NUCLEOTIDE SEQUENCE [LARGE SCALE GENOMIC DNA]</scope>
    <source>
        <strain evidence="2">592</strain>
    </source>
</reference>
<accession>A0A2S0WS97</accession>
<dbReference type="OrthoDB" id="7945430at2"/>
<dbReference type="AlphaFoldDB" id="A0A2S0WS97"/>
<proteinExistence type="predicted"/>
<gene>
    <name evidence="1" type="ORF">C3E78_12570</name>
</gene>
<dbReference type="EMBL" id="CP026952">
    <property type="protein sequence ID" value="AWB94170.1"/>
    <property type="molecule type" value="Genomic_DNA"/>
</dbReference>
<sequence length="212" mass="21886">MIASAADGRFPPVDGGWQRVPPWRPGLEAVVAFTGHAVFAVSPDVTDADLSRLGADGFGGAHDPRLVSALAGQDAWIDVLDVLLVARGRGSRLSDLVRRPDLARHPRALHAAAIRDDVEVLGRPDPARSAVVTLGRGVGGLCELSFETELDHRGGSGVALIEAALAAVPQDRVVVAAAAPGNAASLRALLGAGFAPVGSIQLFCRDGYPGTR</sequence>
<protein>
    <submittedName>
        <fullName evidence="1">N-acetyltransferase</fullName>
    </submittedName>
</protein>
<organism evidence="1 2">
    <name type="scientific">Aeromicrobium chenweiae</name>
    <dbReference type="NCBI Taxonomy" id="2079793"/>
    <lineage>
        <taxon>Bacteria</taxon>
        <taxon>Bacillati</taxon>
        <taxon>Actinomycetota</taxon>
        <taxon>Actinomycetes</taxon>
        <taxon>Propionibacteriales</taxon>
        <taxon>Nocardioidaceae</taxon>
        <taxon>Aeromicrobium</taxon>
    </lineage>
</organism>
<accession>A0A5F2F257</accession>
<name>A0A2S0WS97_9ACTN</name>
<dbReference type="KEGG" id="aez:C3E78_12570"/>